<dbReference type="EMBL" id="MFKF01000064">
    <property type="protein sequence ID" value="OGG55653.1"/>
    <property type="molecule type" value="Genomic_DNA"/>
</dbReference>
<proteinExistence type="predicted"/>
<keyword evidence="1" id="KW-0732">Signal</keyword>
<evidence type="ECO:0008006" key="4">
    <source>
        <dbReference type="Google" id="ProtNLM"/>
    </source>
</evidence>
<sequence>MKTGLRIGGVFLLSALTLFVACKEKATIGQVLSDPQRYADREVGVEGNVIQNYSVLGRGAYQIEDGTGRLWVVSEKGVPRKGARVRVKGKVREGFDLGSLVKLPDVVGSALVLIESAHEVKAAAPQAKGEGQKP</sequence>
<protein>
    <recommendedName>
        <fullName evidence="4">Bacterial OB-fold domain-containing protein</fullName>
    </recommendedName>
</protein>
<organism evidence="2 3">
    <name type="scientific">Handelsmanbacteria sp. (strain RIFCSPLOWO2_12_FULL_64_10)</name>
    <dbReference type="NCBI Taxonomy" id="1817868"/>
    <lineage>
        <taxon>Bacteria</taxon>
        <taxon>Candidatus Handelsmaniibacteriota</taxon>
    </lineage>
</organism>
<gene>
    <name evidence="2" type="ORF">A3F84_23880</name>
</gene>
<dbReference type="Proteomes" id="UP000178606">
    <property type="component" value="Unassembled WGS sequence"/>
</dbReference>
<dbReference type="AlphaFoldDB" id="A0A1F6D2I9"/>
<feature type="signal peptide" evidence="1">
    <location>
        <begin position="1"/>
        <end position="20"/>
    </location>
</feature>
<evidence type="ECO:0000313" key="2">
    <source>
        <dbReference type="EMBL" id="OGG55653.1"/>
    </source>
</evidence>
<dbReference type="PROSITE" id="PS51257">
    <property type="entry name" value="PROKAR_LIPOPROTEIN"/>
    <property type="match status" value="1"/>
</dbReference>
<name>A0A1F6D2I9_HANXR</name>
<accession>A0A1F6D2I9</accession>
<comment type="caution">
    <text evidence="2">The sequence shown here is derived from an EMBL/GenBank/DDBJ whole genome shotgun (WGS) entry which is preliminary data.</text>
</comment>
<evidence type="ECO:0000256" key="1">
    <source>
        <dbReference type="SAM" id="SignalP"/>
    </source>
</evidence>
<evidence type="ECO:0000313" key="3">
    <source>
        <dbReference type="Proteomes" id="UP000178606"/>
    </source>
</evidence>
<reference evidence="2 3" key="1">
    <citation type="journal article" date="2016" name="Nat. Commun.">
        <title>Thousands of microbial genomes shed light on interconnected biogeochemical processes in an aquifer system.</title>
        <authorList>
            <person name="Anantharaman K."/>
            <person name="Brown C.T."/>
            <person name="Hug L.A."/>
            <person name="Sharon I."/>
            <person name="Castelle C.J."/>
            <person name="Probst A.J."/>
            <person name="Thomas B.C."/>
            <person name="Singh A."/>
            <person name="Wilkins M.J."/>
            <person name="Karaoz U."/>
            <person name="Brodie E.L."/>
            <person name="Williams K.H."/>
            <person name="Hubbard S.S."/>
            <person name="Banfield J.F."/>
        </authorList>
    </citation>
    <scope>NUCLEOTIDE SEQUENCE [LARGE SCALE GENOMIC DNA]</scope>
    <source>
        <strain evidence="3">RIFCSPLOWO2_12_FULL_64_10</strain>
    </source>
</reference>
<feature type="chain" id="PRO_5009523740" description="Bacterial OB-fold domain-containing protein" evidence="1">
    <location>
        <begin position="21"/>
        <end position="134"/>
    </location>
</feature>